<sequence>MNSGRQELDAPTKLVGFVVGIAFLFLAALFVGDKIGPDAQATAAASHTGHDAHDEPAAPAAMPAGLQATQDGYTLELERSVVESGPEVLVTFTISEPDGSALTDYDVMHTEELHLIVVRRDLTDFQHVHPTRDASGTWSTALDLTRPGPYRLFADFTPAGGENITLGAELTVPGDYRPQPLSTQPLSTRPPSTPNVTSRVDGYTVTLAGAVTAGEDSTVSLTIDQNGREVTDLEPYLGAYGHLVALRADDLAYLHVHPEDGPPGPTVDFTVDAPTAGTYALYLDFQHQGVVHTAEFTIEAQEGGA</sequence>
<accession>A0ABU4CZQ7</accession>
<comment type="caution">
    <text evidence="3">The sequence shown here is derived from an EMBL/GenBank/DDBJ whole genome shotgun (WGS) entry which is preliminary data.</text>
</comment>
<dbReference type="Proteomes" id="UP001186104">
    <property type="component" value="Unassembled WGS sequence"/>
</dbReference>
<keyword evidence="2" id="KW-1133">Transmembrane helix</keyword>
<evidence type="ECO:0000313" key="4">
    <source>
        <dbReference type="Proteomes" id="UP001186104"/>
    </source>
</evidence>
<gene>
    <name evidence="3" type="ORF">R3P93_10285</name>
</gene>
<feature type="compositionally biased region" description="Polar residues" evidence="1">
    <location>
        <begin position="180"/>
        <end position="198"/>
    </location>
</feature>
<keyword evidence="4" id="KW-1185">Reference proteome</keyword>
<evidence type="ECO:0000313" key="3">
    <source>
        <dbReference type="EMBL" id="MDV6302945.1"/>
    </source>
</evidence>
<feature type="region of interest" description="Disordered" evidence="1">
    <location>
        <begin position="180"/>
        <end position="199"/>
    </location>
</feature>
<dbReference type="RefSeq" id="WP_149407633.1">
    <property type="nucleotide sequence ID" value="NZ_JAWLKF010000004.1"/>
</dbReference>
<organism evidence="3 4">
    <name type="scientific">Rhodococcus cerastii</name>
    <dbReference type="NCBI Taxonomy" id="908616"/>
    <lineage>
        <taxon>Bacteria</taxon>
        <taxon>Bacillati</taxon>
        <taxon>Actinomycetota</taxon>
        <taxon>Actinomycetes</taxon>
        <taxon>Mycobacteriales</taxon>
        <taxon>Nocardiaceae</taxon>
        <taxon>Rhodococcus</taxon>
    </lineage>
</organism>
<reference evidence="3 4" key="1">
    <citation type="submission" date="2023-10" db="EMBL/GenBank/DDBJ databases">
        <title>Development of a sustainable strategy for remediation of hydrocarbon-contaminated territories based on the waste exchange concept.</title>
        <authorList>
            <person name="Krivoruchko A."/>
        </authorList>
    </citation>
    <scope>NUCLEOTIDE SEQUENCE [LARGE SCALE GENOMIC DNA]</scope>
    <source>
        <strain evidence="3 4">IEGM 1327</strain>
    </source>
</reference>
<proteinExistence type="predicted"/>
<feature type="transmembrane region" description="Helical" evidence="2">
    <location>
        <begin position="12"/>
        <end position="32"/>
    </location>
</feature>
<keyword evidence="2" id="KW-0472">Membrane</keyword>
<dbReference type="EMBL" id="JAWLKF010000004">
    <property type="protein sequence ID" value="MDV6302945.1"/>
    <property type="molecule type" value="Genomic_DNA"/>
</dbReference>
<keyword evidence="2" id="KW-0812">Transmembrane</keyword>
<evidence type="ECO:0000256" key="2">
    <source>
        <dbReference type="SAM" id="Phobius"/>
    </source>
</evidence>
<name>A0ABU4CZQ7_9NOCA</name>
<protein>
    <recommendedName>
        <fullName evidence="5">Secreted protein</fullName>
    </recommendedName>
</protein>
<evidence type="ECO:0008006" key="5">
    <source>
        <dbReference type="Google" id="ProtNLM"/>
    </source>
</evidence>
<evidence type="ECO:0000256" key="1">
    <source>
        <dbReference type="SAM" id="MobiDB-lite"/>
    </source>
</evidence>